<keyword evidence="3" id="KW-1185">Reference proteome</keyword>
<dbReference type="Gene3D" id="3.10.180.10">
    <property type="entry name" value="2,3-Dihydroxybiphenyl 1,2-Dioxygenase, domain 1"/>
    <property type="match status" value="2"/>
</dbReference>
<dbReference type="InterPro" id="IPR041581">
    <property type="entry name" value="Glyoxalase_6"/>
</dbReference>
<dbReference type="SUPFAM" id="SSF54593">
    <property type="entry name" value="Glyoxalase/Bleomycin resistance protein/Dihydroxybiphenyl dioxygenase"/>
    <property type="match status" value="2"/>
</dbReference>
<dbReference type="CDD" id="cd07247">
    <property type="entry name" value="SgaA_N_like"/>
    <property type="match status" value="1"/>
</dbReference>
<dbReference type="STRING" id="1716141.STSP_39640"/>
<dbReference type="EMBL" id="LOHS01000088">
    <property type="protein sequence ID" value="OAH12618.1"/>
    <property type="molecule type" value="Genomic_DNA"/>
</dbReference>
<dbReference type="Pfam" id="PF18029">
    <property type="entry name" value="Glyoxalase_6"/>
    <property type="match status" value="1"/>
</dbReference>
<feature type="domain" description="VOC" evidence="1">
    <location>
        <begin position="230"/>
        <end position="350"/>
    </location>
</feature>
<organism evidence="2 3">
    <name type="scientific">Streptomyces jeddahensis</name>
    <dbReference type="NCBI Taxonomy" id="1716141"/>
    <lineage>
        <taxon>Bacteria</taxon>
        <taxon>Bacillati</taxon>
        <taxon>Actinomycetota</taxon>
        <taxon>Actinomycetes</taxon>
        <taxon>Kitasatosporales</taxon>
        <taxon>Streptomycetaceae</taxon>
        <taxon>Streptomyces</taxon>
    </lineage>
</organism>
<comment type="caution">
    <text evidence="2">The sequence shown here is derived from an EMBL/GenBank/DDBJ whole genome shotgun (WGS) entry which is preliminary data.</text>
</comment>
<dbReference type="PANTHER" id="PTHR33993:SF10">
    <property type="entry name" value="CONSERVED PROTEIN"/>
    <property type="match status" value="1"/>
</dbReference>
<dbReference type="InterPro" id="IPR037523">
    <property type="entry name" value="VOC_core"/>
</dbReference>
<evidence type="ECO:0000313" key="2">
    <source>
        <dbReference type="EMBL" id="OAH12618.1"/>
    </source>
</evidence>
<dbReference type="PROSITE" id="PS51819">
    <property type="entry name" value="VOC"/>
    <property type="match status" value="2"/>
</dbReference>
<dbReference type="InterPro" id="IPR052164">
    <property type="entry name" value="Anthracycline_SecMetBiosynth"/>
</dbReference>
<evidence type="ECO:0000313" key="3">
    <source>
        <dbReference type="Proteomes" id="UP000077381"/>
    </source>
</evidence>
<gene>
    <name evidence="2" type="ORF">STSP_39640</name>
</gene>
<dbReference type="PATRIC" id="fig|1716141.3.peg.4170"/>
<dbReference type="InterPro" id="IPR029068">
    <property type="entry name" value="Glyas_Bleomycin-R_OHBP_Dase"/>
</dbReference>
<dbReference type="AlphaFoldDB" id="A0A177HR20"/>
<name>A0A177HR20_9ACTN</name>
<reference evidence="2 3" key="1">
    <citation type="submission" date="2015-12" db="EMBL/GenBank/DDBJ databases">
        <title>Genome sequence of Streptomyces sp. G25.</title>
        <authorList>
            <person name="Poehlein A."/>
            <person name="Roettig A."/>
            <person name="Hiessl S."/>
            <person name="Hauschild P."/>
            <person name="Schauer J."/>
            <person name="Madkour M.H."/>
            <person name="Al-Ansari A.M."/>
            <person name="Almakishah N.H."/>
            <person name="Steinbuechel A."/>
            <person name="Daniel R."/>
        </authorList>
    </citation>
    <scope>NUCLEOTIDE SEQUENCE [LARGE SCALE GENOMIC DNA]</scope>
    <source>
        <strain evidence="3">G25(2015)</strain>
    </source>
</reference>
<accession>A0A177HR20</accession>
<dbReference type="Proteomes" id="UP000077381">
    <property type="component" value="Unassembled WGS sequence"/>
</dbReference>
<feature type="domain" description="VOC" evidence="1">
    <location>
        <begin position="104"/>
        <end position="216"/>
    </location>
</feature>
<protein>
    <submittedName>
        <fullName evidence="2">27 kDa antigen Cfp30B</fullName>
    </submittedName>
</protein>
<evidence type="ECO:0000259" key="1">
    <source>
        <dbReference type="PROSITE" id="PS51819"/>
    </source>
</evidence>
<dbReference type="PANTHER" id="PTHR33993">
    <property type="entry name" value="GLYOXALASE-RELATED"/>
    <property type="match status" value="1"/>
</dbReference>
<proteinExistence type="predicted"/>
<sequence>MHGAFIGAFITECPSVSGARNWVLAHRLGAADERRTASRRTMGVLHRAYPGQRLRRTPLGRKTEAIVGPRGPASLHTSETLTAMDKKTTAHPAPTTTSDAVNGAPCWVSLMTRDLEDAQEFYSAVLGWNFRPARLGDEFSIALLHGRPVAGIGALAHALQVAVAWTPYFAVSNADEAASRIRERSGTIAVGPMTFSAGRGALAADRDGAVFGIWEGELFAGWGTWEDDEVPAWVRLRTRDAFEAAIFYGEVLGWASGKAGSCEVEYQDEEVHLRCGGHVLARLSSGALEAAADPTIRPRWQVIFTVPDVDEAAKVAVKLGGTIMEEQTTSLGEEITLRDPEGGLFTIAPRSADVGQGALRT</sequence>